<feature type="region of interest" description="Disordered" evidence="2">
    <location>
        <begin position="134"/>
        <end position="161"/>
    </location>
</feature>
<evidence type="ECO:0000256" key="2">
    <source>
        <dbReference type="SAM" id="MobiDB-lite"/>
    </source>
</evidence>
<dbReference type="GO" id="GO:0006078">
    <property type="term" value="P:(1-&gt;6)-beta-D-glucan biosynthetic process"/>
    <property type="evidence" value="ECO:0007669"/>
    <property type="project" value="InterPro"/>
</dbReference>
<evidence type="ECO:0000256" key="1">
    <source>
        <dbReference type="ARBA" id="ARBA00022729"/>
    </source>
</evidence>
<name>A0A9P5VGM2_9FUNG</name>
<evidence type="ECO:0000313" key="6">
    <source>
        <dbReference type="Proteomes" id="UP000696485"/>
    </source>
</evidence>
<evidence type="ECO:0000259" key="4">
    <source>
        <dbReference type="Pfam" id="PF10342"/>
    </source>
</evidence>
<dbReference type="GO" id="GO:0042546">
    <property type="term" value="P:cell wall biogenesis"/>
    <property type="evidence" value="ECO:0007669"/>
    <property type="project" value="InterPro"/>
</dbReference>
<dbReference type="EMBL" id="JAAAUY010001574">
    <property type="protein sequence ID" value="KAF9322231.1"/>
    <property type="molecule type" value="Genomic_DNA"/>
</dbReference>
<dbReference type="PANTHER" id="PTHR28154">
    <property type="entry name" value="CELL WALL SYNTHESIS PROTEIN KNH1-RELATED"/>
    <property type="match status" value="1"/>
</dbReference>
<protein>
    <recommendedName>
        <fullName evidence="4">Yeast cell wall synthesis Kre9/Knh1-like N-terminal domain-containing protein</fullName>
    </recommendedName>
</protein>
<dbReference type="InterPro" id="IPR045328">
    <property type="entry name" value="Kre9/Knh1"/>
</dbReference>
<accession>A0A9P5VGM2</accession>
<keyword evidence="6" id="KW-1185">Reference proteome</keyword>
<dbReference type="AlphaFoldDB" id="A0A9P5VGM2"/>
<evidence type="ECO:0000313" key="5">
    <source>
        <dbReference type="EMBL" id="KAF9322231.1"/>
    </source>
</evidence>
<organism evidence="5 6">
    <name type="scientific">Podila minutissima</name>
    <dbReference type="NCBI Taxonomy" id="64525"/>
    <lineage>
        <taxon>Eukaryota</taxon>
        <taxon>Fungi</taxon>
        <taxon>Fungi incertae sedis</taxon>
        <taxon>Mucoromycota</taxon>
        <taxon>Mortierellomycotina</taxon>
        <taxon>Mortierellomycetes</taxon>
        <taxon>Mortierellales</taxon>
        <taxon>Mortierellaceae</taxon>
        <taxon>Podila</taxon>
    </lineage>
</organism>
<comment type="caution">
    <text evidence="5">The sequence shown here is derived from an EMBL/GenBank/DDBJ whole genome shotgun (WGS) entry which is preliminary data.</text>
</comment>
<dbReference type="InterPro" id="IPR018466">
    <property type="entry name" value="Kre9/Knh1-like_N"/>
</dbReference>
<feature type="domain" description="Yeast cell wall synthesis Kre9/Knh1-like N-terminal" evidence="4">
    <location>
        <begin position="29"/>
        <end position="123"/>
    </location>
</feature>
<feature type="chain" id="PRO_5040144889" description="Yeast cell wall synthesis Kre9/Knh1-like N-terminal domain-containing protein" evidence="3">
    <location>
        <begin position="23"/>
        <end position="183"/>
    </location>
</feature>
<proteinExistence type="predicted"/>
<evidence type="ECO:0000256" key="3">
    <source>
        <dbReference type="SAM" id="SignalP"/>
    </source>
</evidence>
<reference evidence="5" key="1">
    <citation type="journal article" date="2020" name="Fungal Divers.">
        <title>Resolving the Mortierellaceae phylogeny through synthesis of multi-gene phylogenetics and phylogenomics.</title>
        <authorList>
            <person name="Vandepol N."/>
            <person name="Liber J."/>
            <person name="Desiro A."/>
            <person name="Na H."/>
            <person name="Kennedy M."/>
            <person name="Barry K."/>
            <person name="Grigoriev I.V."/>
            <person name="Miller A.N."/>
            <person name="O'Donnell K."/>
            <person name="Stajich J.E."/>
            <person name="Bonito G."/>
        </authorList>
    </citation>
    <scope>NUCLEOTIDE SEQUENCE</scope>
    <source>
        <strain evidence="5">NVP1</strain>
    </source>
</reference>
<dbReference type="Proteomes" id="UP000696485">
    <property type="component" value="Unassembled WGS sequence"/>
</dbReference>
<feature type="signal peptide" evidence="3">
    <location>
        <begin position="1"/>
        <end position="22"/>
    </location>
</feature>
<gene>
    <name evidence="5" type="ORF">BG006_002447</name>
</gene>
<dbReference type="GO" id="GO:0005576">
    <property type="term" value="C:extracellular region"/>
    <property type="evidence" value="ECO:0007669"/>
    <property type="project" value="TreeGrafter"/>
</dbReference>
<keyword evidence="1 3" id="KW-0732">Signal</keyword>
<dbReference type="GO" id="GO:0031505">
    <property type="term" value="P:fungal-type cell wall organization"/>
    <property type="evidence" value="ECO:0007669"/>
    <property type="project" value="TreeGrafter"/>
</dbReference>
<sequence length="183" mass="18598">MIFSKTFASLATLASMLALAQADMLQISNPTQGTRWKVGETVFLEWKGNCASMGSAAKNVDVDLMTGNSNALRFVAKLASIDCSASNNRKEFVIPADVVKESGIYSLAVQTVPQLSYSNVFTIDSAVGAGDGGVTAETPGAGGQAGTTPGQDPNTKNSGAAQGTVTAATAVAMAAVAFAAQLL</sequence>
<dbReference type="PANTHER" id="PTHR28154:SF1">
    <property type="entry name" value="CELL WALL SYNTHESIS PROTEIN KNH1-RELATED"/>
    <property type="match status" value="1"/>
</dbReference>
<dbReference type="Pfam" id="PF10342">
    <property type="entry name" value="Kre9_KNH"/>
    <property type="match status" value="1"/>
</dbReference>